<comment type="caution">
    <text evidence="1">The sequence shown here is derived from an EMBL/GenBank/DDBJ whole genome shotgun (WGS) entry which is preliminary data.</text>
</comment>
<dbReference type="Proteomes" id="UP000655037">
    <property type="component" value="Unassembled WGS sequence"/>
</dbReference>
<gene>
    <name evidence="1" type="ORF">IEI95_014860</name>
</gene>
<dbReference type="Pfam" id="PF23840">
    <property type="entry name" value="Phage_tail_terminator"/>
    <property type="match status" value="1"/>
</dbReference>
<evidence type="ECO:0000313" key="1">
    <source>
        <dbReference type="EMBL" id="MBF2715498.1"/>
    </source>
</evidence>
<dbReference type="AlphaFoldDB" id="A0AAE2RC18"/>
<sequence length="139" mass="15599">MIGQIIVRLKAKTSITDIRPAEDLEALSNGVLPPNRTVFVLPFREAGNPNQFATGGFRQSVDVWFIVAFFIRRYDDAKGGSRVTEFEQIRQEIETALAGWAWDEHEDLFELVSSQASAFGKGTTIFAQTWKTTRTLEAS</sequence>
<name>A0AAE2RC18_AGRVI</name>
<reference evidence="1" key="1">
    <citation type="submission" date="2020-11" db="EMBL/GenBank/DDBJ databases">
        <title>Agrobacterium vitis strain K377 genome.</title>
        <authorList>
            <person name="Xi H."/>
        </authorList>
    </citation>
    <scope>NUCLEOTIDE SEQUENCE</scope>
    <source>
        <strain evidence="1">K377</strain>
    </source>
</reference>
<dbReference type="EMBL" id="JACXXJ020000005">
    <property type="protein sequence ID" value="MBF2715498.1"/>
    <property type="molecule type" value="Genomic_DNA"/>
</dbReference>
<organism evidence="1 2">
    <name type="scientific">Agrobacterium vitis</name>
    <name type="common">Rhizobium vitis</name>
    <dbReference type="NCBI Taxonomy" id="373"/>
    <lineage>
        <taxon>Bacteria</taxon>
        <taxon>Pseudomonadati</taxon>
        <taxon>Pseudomonadota</taxon>
        <taxon>Alphaproteobacteria</taxon>
        <taxon>Hyphomicrobiales</taxon>
        <taxon>Rhizobiaceae</taxon>
        <taxon>Rhizobium/Agrobacterium group</taxon>
        <taxon>Agrobacterium</taxon>
    </lineage>
</organism>
<dbReference type="RefSeq" id="WP_194416647.1">
    <property type="nucleotide sequence ID" value="NZ_JACXXJ020000005.1"/>
</dbReference>
<accession>A0AAE2RC18</accession>
<protein>
    <submittedName>
        <fullName evidence="1">Uncharacterized protein</fullName>
    </submittedName>
</protein>
<proteinExistence type="predicted"/>
<dbReference type="InterPro" id="IPR056912">
    <property type="entry name" value="Phage_JBD30_tail_term-like"/>
</dbReference>
<evidence type="ECO:0000313" key="2">
    <source>
        <dbReference type="Proteomes" id="UP000655037"/>
    </source>
</evidence>